<dbReference type="PIRSF" id="PIRSF006092">
    <property type="entry name" value="GreA_GreB"/>
    <property type="match status" value="1"/>
</dbReference>
<dbReference type="PANTHER" id="PTHR30437">
    <property type="entry name" value="TRANSCRIPTION ELONGATION FACTOR GREA"/>
    <property type="match status" value="1"/>
</dbReference>
<gene>
    <name evidence="3" type="ORF">B2J77_17900</name>
    <name evidence="4" type="ORF">NS96R_11100</name>
</gene>
<dbReference type="InterPro" id="IPR001437">
    <property type="entry name" value="Tscrpt_elong_fac_GreA/B_C"/>
</dbReference>
<evidence type="ECO:0000313" key="5">
    <source>
        <dbReference type="Proteomes" id="UP000071644"/>
    </source>
</evidence>
<dbReference type="GO" id="GO:0006354">
    <property type="term" value="P:DNA-templated transcription elongation"/>
    <property type="evidence" value="ECO:0007669"/>
    <property type="project" value="TreeGrafter"/>
</dbReference>
<evidence type="ECO:0000313" key="3">
    <source>
        <dbReference type="EMBL" id="AQW69974.1"/>
    </source>
</evidence>
<dbReference type="GO" id="GO:0003746">
    <property type="term" value="F:translation elongation factor activity"/>
    <property type="evidence" value="ECO:0007669"/>
    <property type="project" value="UniProtKB-KW"/>
</dbReference>
<dbReference type="AlphaFoldDB" id="A0AAJ0PF62"/>
<evidence type="ECO:0000259" key="2">
    <source>
        <dbReference type="Pfam" id="PF01272"/>
    </source>
</evidence>
<accession>A0AAJ0PF62</accession>
<keyword evidence="6" id="KW-1185">Reference proteome</keyword>
<organism evidence="4 5">
    <name type="scientific">Pseudomonas parafulva</name>
    <dbReference type="NCBI Taxonomy" id="157782"/>
    <lineage>
        <taxon>Bacteria</taxon>
        <taxon>Pseudomonadati</taxon>
        <taxon>Pseudomonadota</taxon>
        <taxon>Gammaproteobacteria</taxon>
        <taxon>Pseudomonadales</taxon>
        <taxon>Pseudomonadaceae</taxon>
        <taxon>Pseudomonas</taxon>
    </lineage>
</organism>
<dbReference type="EMBL" id="CP019952">
    <property type="protein sequence ID" value="AQW69974.1"/>
    <property type="molecule type" value="Genomic_DNA"/>
</dbReference>
<dbReference type="Pfam" id="PF01272">
    <property type="entry name" value="GreA_GreB"/>
    <property type="match status" value="1"/>
</dbReference>
<evidence type="ECO:0000313" key="6">
    <source>
        <dbReference type="Proteomes" id="UP000191010"/>
    </source>
</evidence>
<dbReference type="GO" id="GO:0003677">
    <property type="term" value="F:DNA binding"/>
    <property type="evidence" value="ECO:0007669"/>
    <property type="project" value="InterPro"/>
</dbReference>
<sequence>MSRAFVNEDQAAAQADQPVERRVSDQRNYVTANGLRQLQRRLTELNTLRSELQAQGERADKQRLAEVERDLRYFAARVQSAQVVPAALSTEKVQIGSRVRFIDDQDQEHLVCLVGEDEADAARGLINWGSPLGRALLGAAPGDEVTWRRPVGEQAIEIIEIEAAGQ</sequence>
<dbReference type="InterPro" id="IPR036953">
    <property type="entry name" value="GreA/GreB_C_sf"/>
</dbReference>
<dbReference type="SUPFAM" id="SSF54534">
    <property type="entry name" value="FKBP-like"/>
    <property type="match status" value="1"/>
</dbReference>
<keyword evidence="4" id="KW-0251">Elongation factor</keyword>
<keyword evidence="4" id="KW-0648">Protein biosynthesis</keyword>
<reference evidence="3 6" key="2">
    <citation type="submission" date="2017-02" db="EMBL/GenBank/DDBJ databases">
        <authorList>
            <person name="Guo L."/>
        </authorList>
    </citation>
    <scope>NUCLEOTIDE SEQUENCE [LARGE SCALE GENOMIC DNA]</scope>
    <source>
        <strain evidence="3 6">PRS09-11288</strain>
    </source>
</reference>
<dbReference type="GO" id="GO:0070063">
    <property type="term" value="F:RNA polymerase binding"/>
    <property type="evidence" value="ECO:0007669"/>
    <property type="project" value="InterPro"/>
</dbReference>
<dbReference type="EMBL" id="LDSN01000028">
    <property type="protein sequence ID" value="KTT17643.1"/>
    <property type="molecule type" value="Genomic_DNA"/>
</dbReference>
<dbReference type="Proteomes" id="UP000191010">
    <property type="component" value="Chromosome"/>
</dbReference>
<feature type="region of interest" description="Disordered" evidence="1">
    <location>
        <begin position="1"/>
        <end position="25"/>
    </location>
</feature>
<name>A0AAJ0PF62_9PSED</name>
<evidence type="ECO:0000313" key="4">
    <source>
        <dbReference type="EMBL" id="KTT17643.1"/>
    </source>
</evidence>
<feature type="domain" description="Transcription elongation factor GreA/GreB C-terminal" evidence="2">
    <location>
        <begin position="90"/>
        <end position="162"/>
    </location>
</feature>
<dbReference type="GO" id="GO:0032784">
    <property type="term" value="P:regulation of DNA-templated transcription elongation"/>
    <property type="evidence" value="ECO:0007669"/>
    <property type="project" value="InterPro"/>
</dbReference>
<dbReference type="InterPro" id="IPR023459">
    <property type="entry name" value="Tscrpt_elong_fac_GreA/B_fam"/>
</dbReference>
<evidence type="ECO:0000256" key="1">
    <source>
        <dbReference type="SAM" id="MobiDB-lite"/>
    </source>
</evidence>
<proteinExistence type="predicted"/>
<dbReference type="RefSeq" id="WP_058638615.1">
    <property type="nucleotide sequence ID" value="NZ_CP019952.1"/>
</dbReference>
<dbReference type="PANTHER" id="PTHR30437:SF6">
    <property type="entry name" value="TRANSCRIPTION ELONGATION FACTOR GREB"/>
    <property type="match status" value="1"/>
</dbReference>
<dbReference type="Proteomes" id="UP000071644">
    <property type="component" value="Unassembled WGS sequence"/>
</dbReference>
<reference evidence="4 5" key="1">
    <citation type="journal article" date="2016" name="Front. Microbiol.">
        <title>Genomic Resource of Rice Seed Associated Bacteria.</title>
        <authorList>
            <person name="Midha S."/>
            <person name="Bansal K."/>
            <person name="Sharma S."/>
            <person name="Kumar N."/>
            <person name="Patil P.P."/>
            <person name="Chaudhry V."/>
            <person name="Patil P.B."/>
        </authorList>
    </citation>
    <scope>NUCLEOTIDE SEQUENCE [LARGE SCALE GENOMIC DNA]</scope>
    <source>
        <strain evidence="4 5">NS96</strain>
    </source>
</reference>
<dbReference type="Gene3D" id="3.10.50.30">
    <property type="entry name" value="Transcription elongation factor, GreA/GreB, C-terminal domain"/>
    <property type="match status" value="1"/>
</dbReference>
<protein>
    <submittedName>
        <fullName evidence="3 4">Elongation factor GreAB</fullName>
    </submittedName>
</protein>